<sequence>MNGDTGVAFDGFDGFDVVKTPKGGRIGYTAFTGLRACLEVGMLLCYYAVLKLQRVWTWGIFETDLIM</sequence>
<keyword evidence="2" id="KW-1185">Reference proteome</keyword>
<gene>
    <name evidence="1" type="ORF">P280DRAFT_78575</name>
</gene>
<protein>
    <submittedName>
        <fullName evidence="1">Uncharacterized protein</fullName>
    </submittedName>
</protein>
<dbReference type="OrthoDB" id="3828420at2759"/>
<dbReference type="EMBL" id="MU006790">
    <property type="protein sequence ID" value="KAF2638226.1"/>
    <property type="molecule type" value="Genomic_DNA"/>
</dbReference>
<evidence type="ECO:0000313" key="2">
    <source>
        <dbReference type="Proteomes" id="UP000799753"/>
    </source>
</evidence>
<accession>A0A6A6RRX5</accession>
<name>A0A6A6RRX5_9PLEO</name>
<evidence type="ECO:0000313" key="1">
    <source>
        <dbReference type="EMBL" id="KAF2638226.1"/>
    </source>
</evidence>
<dbReference type="AlphaFoldDB" id="A0A6A6RRX5"/>
<reference evidence="1" key="1">
    <citation type="journal article" date="2020" name="Stud. Mycol.">
        <title>101 Dothideomycetes genomes: a test case for predicting lifestyles and emergence of pathogens.</title>
        <authorList>
            <person name="Haridas S."/>
            <person name="Albert R."/>
            <person name="Binder M."/>
            <person name="Bloem J."/>
            <person name="Labutti K."/>
            <person name="Salamov A."/>
            <person name="Andreopoulos B."/>
            <person name="Baker S."/>
            <person name="Barry K."/>
            <person name="Bills G."/>
            <person name="Bluhm B."/>
            <person name="Cannon C."/>
            <person name="Castanera R."/>
            <person name="Culley D."/>
            <person name="Daum C."/>
            <person name="Ezra D."/>
            <person name="Gonzalez J."/>
            <person name="Henrissat B."/>
            <person name="Kuo A."/>
            <person name="Liang C."/>
            <person name="Lipzen A."/>
            <person name="Lutzoni F."/>
            <person name="Magnuson J."/>
            <person name="Mondo S."/>
            <person name="Nolan M."/>
            <person name="Ohm R."/>
            <person name="Pangilinan J."/>
            <person name="Park H.-J."/>
            <person name="Ramirez L."/>
            <person name="Alfaro M."/>
            <person name="Sun H."/>
            <person name="Tritt A."/>
            <person name="Yoshinaga Y."/>
            <person name="Zwiers L.-H."/>
            <person name="Turgeon B."/>
            <person name="Goodwin S."/>
            <person name="Spatafora J."/>
            <person name="Crous P."/>
            <person name="Grigoriev I."/>
        </authorList>
    </citation>
    <scope>NUCLEOTIDE SEQUENCE</scope>
    <source>
        <strain evidence="1">CBS 473.64</strain>
    </source>
</reference>
<dbReference type="Proteomes" id="UP000799753">
    <property type="component" value="Unassembled WGS sequence"/>
</dbReference>
<proteinExistence type="predicted"/>
<organism evidence="1 2">
    <name type="scientific">Massarina eburnea CBS 473.64</name>
    <dbReference type="NCBI Taxonomy" id="1395130"/>
    <lineage>
        <taxon>Eukaryota</taxon>
        <taxon>Fungi</taxon>
        <taxon>Dikarya</taxon>
        <taxon>Ascomycota</taxon>
        <taxon>Pezizomycotina</taxon>
        <taxon>Dothideomycetes</taxon>
        <taxon>Pleosporomycetidae</taxon>
        <taxon>Pleosporales</taxon>
        <taxon>Massarineae</taxon>
        <taxon>Massarinaceae</taxon>
        <taxon>Massarina</taxon>
    </lineage>
</organism>